<dbReference type="SUPFAM" id="SSF51215">
    <property type="entry name" value="Regulatory protein AraC"/>
    <property type="match status" value="1"/>
</dbReference>
<evidence type="ECO:0000256" key="3">
    <source>
        <dbReference type="ARBA" id="ARBA00023163"/>
    </source>
</evidence>
<keyword evidence="1" id="KW-0805">Transcription regulation</keyword>
<dbReference type="InterPro" id="IPR009057">
    <property type="entry name" value="Homeodomain-like_sf"/>
</dbReference>
<dbReference type="Proteomes" id="UP000199800">
    <property type="component" value="Unassembled WGS sequence"/>
</dbReference>
<reference evidence="5 6" key="1">
    <citation type="submission" date="2016-10" db="EMBL/GenBank/DDBJ databases">
        <authorList>
            <person name="de Groot N.N."/>
        </authorList>
    </citation>
    <scope>NUCLEOTIDE SEQUENCE [LARGE SCALE GENOMIC DNA]</scope>
    <source>
        <strain evidence="5 6">DSM 1801</strain>
    </source>
</reference>
<dbReference type="InterPro" id="IPR018060">
    <property type="entry name" value="HTH_AraC"/>
</dbReference>
<dbReference type="AlphaFoldDB" id="A0A1I0DVY1"/>
<dbReference type="STRING" id="29364.SAMN04487772_11681"/>
<evidence type="ECO:0000259" key="4">
    <source>
        <dbReference type="PROSITE" id="PS01124"/>
    </source>
</evidence>
<dbReference type="Gene3D" id="2.60.120.280">
    <property type="entry name" value="Regulatory protein AraC"/>
    <property type="match status" value="1"/>
</dbReference>
<dbReference type="InterPro" id="IPR018062">
    <property type="entry name" value="HTH_AraC-typ_CS"/>
</dbReference>
<sequence>MKLISIGYNHVHDESFEVNRPNGIDSWLFLLIRTPGVFRYDQKELVVKENSFVLFSNDFPHCYKAYNQNYADDWFHFIATDEDIAFFHSLNIPINQVVSLADTSSLNASIRNMIYEFNSDNLYKSELIEINYRLLFYKLARVLCNNHTYYPTKDSIYFARMQALRNDIYNNPQIDRSVDSMAAELSMSRSAFQHNYKNIFGRSIITDIINSRLRKVKYYLTTTDMTLEDIAAQCGYHNQLHLIRQFKQHCGLTPTQYRKCR</sequence>
<dbReference type="GO" id="GO:0003700">
    <property type="term" value="F:DNA-binding transcription factor activity"/>
    <property type="evidence" value="ECO:0007669"/>
    <property type="project" value="InterPro"/>
</dbReference>
<name>A0A1I0DVY1_9FIRM</name>
<dbReference type="SUPFAM" id="SSF46689">
    <property type="entry name" value="Homeodomain-like"/>
    <property type="match status" value="1"/>
</dbReference>
<dbReference type="PROSITE" id="PS00041">
    <property type="entry name" value="HTH_ARAC_FAMILY_1"/>
    <property type="match status" value="1"/>
</dbReference>
<dbReference type="GO" id="GO:0043565">
    <property type="term" value="F:sequence-specific DNA binding"/>
    <property type="evidence" value="ECO:0007669"/>
    <property type="project" value="InterPro"/>
</dbReference>
<evidence type="ECO:0000256" key="1">
    <source>
        <dbReference type="ARBA" id="ARBA00023015"/>
    </source>
</evidence>
<evidence type="ECO:0000313" key="5">
    <source>
        <dbReference type="EMBL" id="SET36019.1"/>
    </source>
</evidence>
<organism evidence="5 6">
    <name type="scientific">[Clostridium] polysaccharolyticum</name>
    <dbReference type="NCBI Taxonomy" id="29364"/>
    <lineage>
        <taxon>Bacteria</taxon>
        <taxon>Bacillati</taxon>
        <taxon>Bacillota</taxon>
        <taxon>Clostridia</taxon>
        <taxon>Lachnospirales</taxon>
        <taxon>Lachnospiraceae</taxon>
    </lineage>
</organism>
<keyword evidence="6" id="KW-1185">Reference proteome</keyword>
<dbReference type="EMBL" id="FOHN01000016">
    <property type="protein sequence ID" value="SET36019.1"/>
    <property type="molecule type" value="Genomic_DNA"/>
</dbReference>
<feature type="domain" description="HTH araC/xylS-type" evidence="4">
    <location>
        <begin position="162"/>
        <end position="260"/>
    </location>
</feature>
<dbReference type="Pfam" id="PF12833">
    <property type="entry name" value="HTH_18"/>
    <property type="match status" value="1"/>
</dbReference>
<dbReference type="Gene3D" id="1.10.10.60">
    <property type="entry name" value="Homeodomain-like"/>
    <property type="match status" value="1"/>
</dbReference>
<dbReference type="PROSITE" id="PS01124">
    <property type="entry name" value="HTH_ARAC_FAMILY_2"/>
    <property type="match status" value="1"/>
</dbReference>
<keyword evidence="2" id="KW-0238">DNA-binding</keyword>
<dbReference type="SMART" id="SM00342">
    <property type="entry name" value="HTH_ARAC"/>
    <property type="match status" value="1"/>
</dbReference>
<dbReference type="RefSeq" id="WP_177180750.1">
    <property type="nucleotide sequence ID" value="NZ_FOHN01000016.1"/>
</dbReference>
<dbReference type="PANTHER" id="PTHR43280">
    <property type="entry name" value="ARAC-FAMILY TRANSCRIPTIONAL REGULATOR"/>
    <property type="match status" value="1"/>
</dbReference>
<dbReference type="InterPro" id="IPR037923">
    <property type="entry name" value="HTH-like"/>
</dbReference>
<protein>
    <submittedName>
        <fullName evidence="5">AraC family transcriptional regulator, arabinose operon regulatory protein</fullName>
    </submittedName>
</protein>
<gene>
    <name evidence="5" type="ORF">SAMN04487772_11681</name>
</gene>
<evidence type="ECO:0000256" key="2">
    <source>
        <dbReference type="ARBA" id="ARBA00023125"/>
    </source>
</evidence>
<keyword evidence="3" id="KW-0804">Transcription</keyword>
<proteinExistence type="predicted"/>
<accession>A0A1I0DVY1</accession>
<evidence type="ECO:0000313" key="6">
    <source>
        <dbReference type="Proteomes" id="UP000199800"/>
    </source>
</evidence>
<dbReference type="PANTHER" id="PTHR43280:SF11">
    <property type="entry name" value="RCS-SPECIFIC HTH-TYPE TRANSCRIPTIONAL ACTIVATOR RCLR"/>
    <property type="match status" value="1"/>
</dbReference>